<accession>R0IZJ1</accession>
<proteinExistence type="predicted"/>
<dbReference type="Proteomes" id="UP000016935">
    <property type="component" value="Unassembled WGS sequence"/>
</dbReference>
<dbReference type="RefSeq" id="XP_008022492.1">
    <property type="nucleotide sequence ID" value="XM_008024301.1"/>
</dbReference>
<evidence type="ECO:0000313" key="2">
    <source>
        <dbReference type="Proteomes" id="UP000016935"/>
    </source>
</evidence>
<gene>
    <name evidence="1" type="ORF">SETTUDRAFT_37608</name>
</gene>
<dbReference type="OrthoDB" id="3729788at2759"/>
<reference evidence="1 2" key="1">
    <citation type="journal article" date="2012" name="PLoS Pathog.">
        <title>Diverse lifestyles and strategies of plant pathogenesis encoded in the genomes of eighteen Dothideomycetes fungi.</title>
        <authorList>
            <person name="Ohm R.A."/>
            <person name="Feau N."/>
            <person name="Henrissat B."/>
            <person name="Schoch C.L."/>
            <person name="Horwitz B.A."/>
            <person name="Barry K.W."/>
            <person name="Condon B.J."/>
            <person name="Copeland A.C."/>
            <person name="Dhillon B."/>
            <person name="Glaser F."/>
            <person name="Hesse C.N."/>
            <person name="Kosti I."/>
            <person name="LaButti K."/>
            <person name="Lindquist E.A."/>
            <person name="Lucas S."/>
            <person name="Salamov A.A."/>
            <person name="Bradshaw R.E."/>
            <person name="Ciuffetti L."/>
            <person name="Hamelin R.C."/>
            <person name="Kema G.H.J."/>
            <person name="Lawrence C."/>
            <person name="Scott J.A."/>
            <person name="Spatafora J.W."/>
            <person name="Turgeon B.G."/>
            <person name="de Wit P.J.G.M."/>
            <person name="Zhong S."/>
            <person name="Goodwin S.B."/>
            <person name="Grigoriev I.V."/>
        </authorList>
    </citation>
    <scope>NUCLEOTIDE SEQUENCE [LARGE SCALE GENOMIC DNA]</scope>
    <source>
        <strain evidence="2">28A</strain>
    </source>
</reference>
<dbReference type="EMBL" id="KB908504">
    <property type="protein sequence ID" value="EOA89966.1"/>
    <property type="molecule type" value="Genomic_DNA"/>
</dbReference>
<organism evidence="1 2">
    <name type="scientific">Exserohilum turcicum (strain 28A)</name>
    <name type="common">Northern leaf blight fungus</name>
    <name type="synonym">Setosphaeria turcica</name>
    <dbReference type="NCBI Taxonomy" id="671987"/>
    <lineage>
        <taxon>Eukaryota</taxon>
        <taxon>Fungi</taxon>
        <taxon>Dikarya</taxon>
        <taxon>Ascomycota</taxon>
        <taxon>Pezizomycotina</taxon>
        <taxon>Dothideomycetes</taxon>
        <taxon>Pleosporomycetidae</taxon>
        <taxon>Pleosporales</taxon>
        <taxon>Pleosporineae</taxon>
        <taxon>Pleosporaceae</taxon>
        <taxon>Exserohilum</taxon>
    </lineage>
</organism>
<keyword evidence="2" id="KW-1185">Reference proteome</keyword>
<dbReference type="AlphaFoldDB" id="R0IZJ1"/>
<dbReference type="eggNOG" id="ENOG502TFRH">
    <property type="taxonomic scope" value="Eukaryota"/>
</dbReference>
<evidence type="ECO:0000313" key="1">
    <source>
        <dbReference type="EMBL" id="EOA89966.1"/>
    </source>
</evidence>
<reference evidence="1 2" key="2">
    <citation type="journal article" date="2013" name="PLoS Genet.">
        <title>Comparative genome structure, secondary metabolite, and effector coding capacity across Cochliobolus pathogens.</title>
        <authorList>
            <person name="Condon B.J."/>
            <person name="Leng Y."/>
            <person name="Wu D."/>
            <person name="Bushley K.E."/>
            <person name="Ohm R.A."/>
            <person name="Otillar R."/>
            <person name="Martin J."/>
            <person name="Schackwitz W."/>
            <person name="Grimwood J."/>
            <person name="MohdZainudin N."/>
            <person name="Xue C."/>
            <person name="Wang R."/>
            <person name="Manning V.A."/>
            <person name="Dhillon B."/>
            <person name="Tu Z.J."/>
            <person name="Steffenson B.J."/>
            <person name="Salamov A."/>
            <person name="Sun H."/>
            <person name="Lowry S."/>
            <person name="LaButti K."/>
            <person name="Han J."/>
            <person name="Copeland A."/>
            <person name="Lindquist E."/>
            <person name="Barry K."/>
            <person name="Schmutz J."/>
            <person name="Baker S.E."/>
            <person name="Ciuffetti L.M."/>
            <person name="Grigoriev I.V."/>
            <person name="Zhong S."/>
            <person name="Turgeon B.G."/>
        </authorList>
    </citation>
    <scope>NUCLEOTIDE SEQUENCE [LARGE SCALE GENOMIC DNA]</scope>
    <source>
        <strain evidence="2">28A</strain>
    </source>
</reference>
<dbReference type="HOGENOM" id="CLU_1295111_0_0_1"/>
<evidence type="ECO:0008006" key="3">
    <source>
        <dbReference type="Google" id="ProtNLM"/>
    </source>
</evidence>
<dbReference type="GeneID" id="19404275"/>
<sequence>MNLVPPAAPVSTPLKEYSRRWSVTEEAHLIYLRDTQYASFDAIAKAMDRSPNAVQNCYRELRQKALAAAITWTPDLDAAIISGRKRHLTCVETAHAMQLAPEAVQERWRYLKANKLVPEDVLAMWQRKEKVEFAEWEDEAILRLWIRGMDDAEIAERLGGGDILVGKRKADIAARRRELTKGSPLYSKMLDVDQGKADASGGLGGKPKYEWQK</sequence>
<name>R0IZJ1_EXST2</name>
<protein>
    <recommendedName>
        <fullName evidence="3">Myb-like domain-containing protein</fullName>
    </recommendedName>
</protein>